<reference evidence="1" key="1">
    <citation type="submission" date="2023-05" db="EMBL/GenBank/DDBJ databases">
        <title>Nepenthes gracilis genome sequencing.</title>
        <authorList>
            <person name="Fukushima K."/>
        </authorList>
    </citation>
    <scope>NUCLEOTIDE SEQUENCE</scope>
    <source>
        <strain evidence="1">SING2019-196</strain>
    </source>
</reference>
<evidence type="ECO:0000313" key="2">
    <source>
        <dbReference type="Proteomes" id="UP001279734"/>
    </source>
</evidence>
<dbReference type="Pfam" id="PF08284">
    <property type="entry name" value="RVP_2"/>
    <property type="match status" value="1"/>
</dbReference>
<accession>A0AAD3T934</accession>
<comment type="caution">
    <text evidence="1">The sequence shown here is derived from an EMBL/GenBank/DDBJ whole genome shotgun (WGS) entry which is preliminary data.</text>
</comment>
<name>A0AAD3T934_NEPGR</name>
<dbReference type="EMBL" id="BSYO01000028">
    <property type="protein sequence ID" value="GMH24896.1"/>
    <property type="molecule type" value="Genomic_DNA"/>
</dbReference>
<protein>
    <submittedName>
        <fullName evidence="1">Uncharacterized protein</fullName>
    </submittedName>
</protein>
<proteinExistence type="predicted"/>
<gene>
    <name evidence="1" type="ORF">Nepgr_026739</name>
</gene>
<evidence type="ECO:0000313" key="1">
    <source>
        <dbReference type="EMBL" id="GMH24896.1"/>
    </source>
</evidence>
<sequence>MFMCCLDYRMASRRGGRTGRGGVRTPYEREAAYINLLERMTNVVESIEQKHMAPTHRAASALLDLQLMMSSTFERAGLPRKARSIEADIWMKRMKKIFDVLEDEQRKAKSSSGGYEMISEKPLSILKFETYAEILDRATIYEKEAEIERFYAKRTLPAGGMYSQDHPWWTDVMYQECVVEVSGNRLVVDLVLLDMGDFDVILGMDSRPSTMPRIDCF</sequence>
<dbReference type="AlphaFoldDB" id="A0AAD3T934"/>
<keyword evidence="2" id="KW-1185">Reference proteome</keyword>
<dbReference type="Proteomes" id="UP001279734">
    <property type="component" value="Unassembled WGS sequence"/>
</dbReference>
<organism evidence="1 2">
    <name type="scientific">Nepenthes gracilis</name>
    <name type="common">Slender pitcher plant</name>
    <dbReference type="NCBI Taxonomy" id="150966"/>
    <lineage>
        <taxon>Eukaryota</taxon>
        <taxon>Viridiplantae</taxon>
        <taxon>Streptophyta</taxon>
        <taxon>Embryophyta</taxon>
        <taxon>Tracheophyta</taxon>
        <taxon>Spermatophyta</taxon>
        <taxon>Magnoliopsida</taxon>
        <taxon>eudicotyledons</taxon>
        <taxon>Gunneridae</taxon>
        <taxon>Pentapetalae</taxon>
        <taxon>Caryophyllales</taxon>
        <taxon>Nepenthaceae</taxon>
        <taxon>Nepenthes</taxon>
    </lineage>
</organism>